<dbReference type="STRING" id="743299.Acife_0783"/>
<dbReference type="InterPro" id="IPR050275">
    <property type="entry name" value="PGM_Phosphatase"/>
</dbReference>
<dbReference type="InterPro" id="IPR013078">
    <property type="entry name" value="His_Pase_superF_clade-1"/>
</dbReference>
<dbReference type="InterPro" id="IPR029033">
    <property type="entry name" value="His_PPase_superfam"/>
</dbReference>
<dbReference type="PANTHER" id="PTHR48100">
    <property type="entry name" value="BROAD-SPECIFICITY PHOSPHATASE YOR283W-RELATED"/>
    <property type="match status" value="1"/>
</dbReference>
<name>G0JM27_9PROT</name>
<feature type="binding site" evidence="1">
    <location>
        <position position="60"/>
    </location>
    <ligand>
        <name>substrate</name>
    </ligand>
</feature>
<gene>
    <name evidence="2" type="ORF">Acife_0783</name>
</gene>
<dbReference type="PANTHER" id="PTHR48100:SF15">
    <property type="entry name" value="SEDOHEPTULOSE 1,7-BISPHOSPHATASE"/>
    <property type="match status" value="1"/>
</dbReference>
<dbReference type="GO" id="GO:0016791">
    <property type="term" value="F:phosphatase activity"/>
    <property type="evidence" value="ECO:0007669"/>
    <property type="project" value="TreeGrafter"/>
</dbReference>
<dbReference type="KEGG" id="afi:Acife_0783"/>
<evidence type="ECO:0000313" key="2">
    <source>
        <dbReference type="EMBL" id="AEM46977.1"/>
    </source>
</evidence>
<organism evidence="2 3">
    <name type="scientific">Acidithiobacillus ferrivorans SS3</name>
    <dbReference type="NCBI Taxonomy" id="743299"/>
    <lineage>
        <taxon>Bacteria</taxon>
        <taxon>Pseudomonadati</taxon>
        <taxon>Pseudomonadota</taxon>
        <taxon>Acidithiobacillia</taxon>
        <taxon>Acidithiobacillales</taxon>
        <taxon>Acidithiobacillaceae</taxon>
        <taxon>Acidithiobacillus</taxon>
    </lineage>
</organism>
<dbReference type="Gene3D" id="3.40.50.1240">
    <property type="entry name" value="Phosphoglycerate mutase-like"/>
    <property type="match status" value="1"/>
</dbReference>
<sequence length="197" mass="22266">MTGKSIMLVRHGTSTWSASGQHTSLTDIGLTVQGEQEAHALRDILNLRHYDMVYSSTLRRAHDTARLAGFPDAQLDDDLCEWRYGQYEGKTTKEIQVNDPHWSIFRSGAPGGETPDDVEQRCDRLLTKWHHSGHAHILCFSHGHLLRALATRWLGQNILLGNHLNLDAGSISILAWEHHEHALALWNYCPYSVVNEV</sequence>
<dbReference type="AlphaFoldDB" id="G0JM27"/>
<dbReference type="EMBL" id="CP002985">
    <property type="protein sequence ID" value="AEM46977.1"/>
    <property type="molecule type" value="Genomic_DNA"/>
</dbReference>
<dbReference type="HOGENOM" id="CLU_033323_13_1_6"/>
<dbReference type="CDD" id="cd07067">
    <property type="entry name" value="HP_PGM_like"/>
    <property type="match status" value="1"/>
</dbReference>
<evidence type="ECO:0000256" key="1">
    <source>
        <dbReference type="PIRSR" id="PIRSR613078-2"/>
    </source>
</evidence>
<accession>G0JM27</accession>
<dbReference type="SUPFAM" id="SSF53254">
    <property type="entry name" value="Phosphoglycerate mutase-like"/>
    <property type="match status" value="1"/>
</dbReference>
<reference evidence="2 3" key="1">
    <citation type="journal article" date="2011" name="J. Bacteriol.">
        <title>Draft genome of the psychrotolerant acidophile Acidithiobacillus ferrivorans SS3.</title>
        <authorList>
            <person name="Liljeqvist M."/>
            <person name="Valdes J."/>
            <person name="Holmes D.S."/>
            <person name="Dopson M."/>
        </authorList>
    </citation>
    <scope>NUCLEOTIDE SEQUENCE [LARGE SCALE GENOMIC DNA]</scope>
    <source>
        <strain evidence="2 3">SS3</strain>
    </source>
</reference>
<proteinExistence type="predicted"/>
<dbReference type="Pfam" id="PF00300">
    <property type="entry name" value="His_Phos_1"/>
    <property type="match status" value="1"/>
</dbReference>
<dbReference type="Proteomes" id="UP000009220">
    <property type="component" value="Chromosome"/>
</dbReference>
<dbReference type="RefSeq" id="WP_014028244.1">
    <property type="nucleotide sequence ID" value="NC_015942.1"/>
</dbReference>
<dbReference type="eggNOG" id="COG0406">
    <property type="taxonomic scope" value="Bacteria"/>
</dbReference>
<evidence type="ECO:0000313" key="3">
    <source>
        <dbReference type="Proteomes" id="UP000009220"/>
    </source>
</evidence>
<protein>
    <submittedName>
        <fullName evidence="2">Phosphoglycerate mutase</fullName>
    </submittedName>
</protein>
<dbReference type="SMART" id="SM00855">
    <property type="entry name" value="PGAM"/>
    <property type="match status" value="1"/>
</dbReference>